<evidence type="ECO:0000256" key="2">
    <source>
        <dbReference type="ARBA" id="ARBA00022801"/>
    </source>
</evidence>
<dbReference type="Proteomes" id="UP000604481">
    <property type="component" value="Unassembled WGS sequence"/>
</dbReference>
<sequence length="143" mass="15933">MRLPSLLTATILACLLPLASAADCRDVARDFASRYGLDQTELASTLAGLSRDGRLPPRYVSKRDAQRAGWRPGSDLWQVLPGKSIGGDRFGNREGRLPAGRYSEADLDYRGGKRNAKRLVFSHETRYLTVDHYASFHEIPPCR</sequence>
<feature type="chain" id="PRO_5035209631" evidence="3">
    <location>
        <begin position="22"/>
        <end position="143"/>
    </location>
</feature>
<evidence type="ECO:0000313" key="5">
    <source>
        <dbReference type="Proteomes" id="UP000604481"/>
    </source>
</evidence>
<dbReference type="GO" id="GO:0016787">
    <property type="term" value="F:hydrolase activity"/>
    <property type="evidence" value="ECO:0007669"/>
    <property type="project" value="UniProtKB-KW"/>
</dbReference>
<dbReference type="Gene3D" id="3.10.450.30">
    <property type="entry name" value="Microbial ribonucleases"/>
    <property type="match status" value="1"/>
</dbReference>
<evidence type="ECO:0000313" key="4">
    <source>
        <dbReference type="EMBL" id="MBE9608790.1"/>
    </source>
</evidence>
<dbReference type="Pfam" id="PF00545">
    <property type="entry name" value="Ribonuclease"/>
    <property type="match status" value="1"/>
</dbReference>
<keyword evidence="5" id="KW-1185">Reference proteome</keyword>
<name>A0A8J7FIH1_9NEIS</name>
<dbReference type="InterPro" id="IPR016191">
    <property type="entry name" value="Ribonuclease/ribotoxin"/>
</dbReference>
<keyword evidence="3" id="KW-0732">Signal</keyword>
<evidence type="ECO:0000256" key="3">
    <source>
        <dbReference type="SAM" id="SignalP"/>
    </source>
</evidence>
<protein>
    <submittedName>
        <fullName evidence="4">Ribonuclease</fullName>
    </submittedName>
</protein>
<evidence type="ECO:0000256" key="1">
    <source>
        <dbReference type="ARBA" id="ARBA00022722"/>
    </source>
</evidence>
<feature type="signal peptide" evidence="3">
    <location>
        <begin position="1"/>
        <end position="21"/>
    </location>
</feature>
<dbReference type="SUPFAM" id="SSF53933">
    <property type="entry name" value="Microbial ribonucleases"/>
    <property type="match status" value="1"/>
</dbReference>
<proteinExistence type="predicted"/>
<keyword evidence="1" id="KW-0540">Nuclease</keyword>
<dbReference type="GO" id="GO:0004521">
    <property type="term" value="F:RNA endonuclease activity"/>
    <property type="evidence" value="ECO:0007669"/>
    <property type="project" value="InterPro"/>
</dbReference>
<accession>A0A8J7FIH1</accession>
<dbReference type="AlphaFoldDB" id="A0A8J7FIH1"/>
<dbReference type="GO" id="GO:0003723">
    <property type="term" value="F:RNA binding"/>
    <property type="evidence" value="ECO:0007669"/>
    <property type="project" value="InterPro"/>
</dbReference>
<organism evidence="4 5">
    <name type="scientific">Chitinilyticum piscinae</name>
    <dbReference type="NCBI Taxonomy" id="2866724"/>
    <lineage>
        <taxon>Bacteria</taxon>
        <taxon>Pseudomonadati</taxon>
        <taxon>Pseudomonadota</taxon>
        <taxon>Betaproteobacteria</taxon>
        <taxon>Neisseriales</taxon>
        <taxon>Chitinibacteraceae</taxon>
        <taxon>Chitinilyticum</taxon>
    </lineage>
</organism>
<dbReference type="InterPro" id="IPR000026">
    <property type="entry name" value="N1-like"/>
</dbReference>
<keyword evidence="2" id="KW-0378">Hydrolase</keyword>
<dbReference type="RefSeq" id="WP_194115314.1">
    <property type="nucleotide sequence ID" value="NZ_JADFUA010000002.1"/>
</dbReference>
<gene>
    <name evidence="4" type="ORF">INR99_05445</name>
</gene>
<reference evidence="4 5" key="1">
    <citation type="submission" date="2020-10" db="EMBL/GenBank/DDBJ databases">
        <title>The genome sequence of Chitinilyticum litopenaei 4Y14.</title>
        <authorList>
            <person name="Liu Y."/>
        </authorList>
    </citation>
    <scope>NUCLEOTIDE SEQUENCE [LARGE SCALE GENOMIC DNA]</scope>
    <source>
        <strain evidence="4 5">4Y14</strain>
    </source>
</reference>
<comment type="caution">
    <text evidence="4">The sequence shown here is derived from an EMBL/GenBank/DDBJ whole genome shotgun (WGS) entry which is preliminary data.</text>
</comment>
<dbReference type="EMBL" id="JADFUA010000002">
    <property type="protein sequence ID" value="MBE9608790.1"/>
    <property type="molecule type" value="Genomic_DNA"/>
</dbReference>